<sequence>MYYQGKSIGSHRDHHSPSSTAFNAEIFAIVKALQILKARLLLSSNSDAVSFNKAILYTDSSSSLKLLSKNPSQFIHHPSYVQVFRLVSDILTTNPSLSISLIWCPAHKGVIGNEEADLLAGKAAASSIPTSTPITASFCSLVSTKELLEGCIYYWEAYKNKPGAYSPGFMALTYPSLKVKSLYKELLYNRSLCS</sequence>
<evidence type="ECO:0000259" key="1">
    <source>
        <dbReference type="PROSITE" id="PS50879"/>
    </source>
</evidence>
<reference evidence="2 3" key="1">
    <citation type="journal article" date="2017" name="Mol. Ecol.">
        <title>Comparative and population genomic landscape of Phellinus noxius: A hypervariable fungus causing root rot in trees.</title>
        <authorList>
            <person name="Chung C.L."/>
            <person name="Lee T.J."/>
            <person name="Akiba M."/>
            <person name="Lee H.H."/>
            <person name="Kuo T.H."/>
            <person name="Liu D."/>
            <person name="Ke H.M."/>
            <person name="Yokoi T."/>
            <person name="Roa M.B."/>
            <person name="Lu M.J."/>
            <person name="Chang Y.Y."/>
            <person name="Ann P.J."/>
            <person name="Tsai J.N."/>
            <person name="Chen C.Y."/>
            <person name="Tzean S.S."/>
            <person name="Ota Y."/>
            <person name="Hattori T."/>
            <person name="Sahashi N."/>
            <person name="Liou R.F."/>
            <person name="Kikuchi T."/>
            <person name="Tsai I.J."/>
        </authorList>
    </citation>
    <scope>NUCLEOTIDE SEQUENCE [LARGE SCALE GENOMIC DNA]</scope>
    <source>
        <strain evidence="2 3">FFPRI411160</strain>
    </source>
</reference>
<dbReference type="GO" id="GO:0003676">
    <property type="term" value="F:nucleic acid binding"/>
    <property type="evidence" value="ECO:0007669"/>
    <property type="project" value="InterPro"/>
</dbReference>
<feature type="domain" description="RNase H type-1" evidence="1">
    <location>
        <begin position="1"/>
        <end position="125"/>
    </location>
</feature>
<dbReference type="EMBL" id="NBII01000006">
    <property type="protein sequence ID" value="PAV18307.1"/>
    <property type="molecule type" value="Genomic_DNA"/>
</dbReference>
<dbReference type="Proteomes" id="UP000217199">
    <property type="component" value="Unassembled WGS sequence"/>
</dbReference>
<dbReference type="SUPFAM" id="SSF53098">
    <property type="entry name" value="Ribonuclease H-like"/>
    <property type="match status" value="1"/>
</dbReference>
<dbReference type="InterPro" id="IPR002156">
    <property type="entry name" value="RNaseH_domain"/>
</dbReference>
<dbReference type="InterPro" id="IPR012337">
    <property type="entry name" value="RNaseH-like_sf"/>
</dbReference>
<evidence type="ECO:0000313" key="3">
    <source>
        <dbReference type="Proteomes" id="UP000217199"/>
    </source>
</evidence>
<keyword evidence="2" id="KW-0808">Transferase</keyword>
<protein>
    <submittedName>
        <fullName evidence="2">Reverse transcriptase from mobile element jockey</fullName>
    </submittedName>
</protein>
<organism evidence="2 3">
    <name type="scientific">Pyrrhoderma noxium</name>
    <dbReference type="NCBI Taxonomy" id="2282107"/>
    <lineage>
        <taxon>Eukaryota</taxon>
        <taxon>Fungi</taxon>
        <taxon>Dikarya</taxon>
        <taxon>Basidiomycota</taxon>
        <taxon>Agaricomycotina</taxon>
        <taxon>Agaricomycetes</taxon>
        <taxon>Hymenochaetales</taxon>
        <taxon>Hymenochaetaceae</taxon>
        <taxon>Pyrrhoderma</taxon>
    </lineage>
</organism>
<dbReference type="PROSITE" id="PS50879">
    <property type="entry name" value="RNASE_H_1"/>
    <property type="match status" value="1"/>
</dbReference>
<dbReference type="Gene3D" id="3.30.420.10">
    <property type="entry name" value="Ribonuclease H-like superfamily/Ribonuclease H"/>
    <property type="match status" value="1"/>
</dbReference>
<dbReference type="Pfam" id="PF00075">
    <property type="entry name" value="RNase_H"/>
    <property type="match status" value="1"/>
</dbReference>
<dbReference type="InParanoid" id="A0A286UFF3"/>
<keyword evidence="2" id="KW-0548">Nucleotidyltransferase</keyword>
<name>A0A286UFF3_9AGAM</name>
<dbReference type="OrthoDB" id="2786665at2759"/>
<keyword evidence="2" id="KW-0695">RNA-directed DNA polymerase</keyword>
<comment type="caution">
    <text evidence="2">The sequence shown here is derived from an EMBL/GenBank/DDBJ whole genome shotgun (WGS) entry which is preliminary data.</text>
</comment>
<dbReference type="GO" id="GO:0004523">
    <property type="term" value="F:RNA-DNA hybrid ribonuclease activity"/>
    <property type="evidence" value="ECO:0007669"/>
    <property type="project" value="InterPro"/>
</dbReference>
<gene>
    <name evidence="2" type="ORF">PNOK_0679300</name>
</gene>
<dbReference type="AlphaFoldDB" id="A0A286UFF3"/>
<accession>A0A286UFF3</accession>
<dbReference type="InterPro" id="IPR036397">
    <property type="entry name" value="RNaseH_sf"/>
</dbReference>
<evidence type="ECO:0000313" key="2">
    <source>
        <dbReference type="EMBL" id="PAV18307.1"/>
    </source>
</evidence>
<dbReference type="GO" id="GO:0003964">
    <property type="term" value="F:RNA-directed DNA polymerase activity"/>
    <property type="evidence" value="ECO:0007669"/>
    <property type="project" value="UniProtKB-KW"/>
</dbReference>
<proteinExistence type="predicted"/>
<keyword evidence="3" id="KW-1185">Reference proteome</keyword>